<dbReference type="GeneID" id="68097866"/>
<dbReference type="RefSeq" id="XP_044547888.1">
    <property type="nucleotide sequence ID" value="XM_044695159.1"/>
</dbReference>
<organism evidence="2 3">
    <name type="scientific">Naegleria lovaniensis</name>
    <name type="common">Amoeba</name>
    <dbReference type="NCBI Taxonomy" id="51637"/>
    <lineage>
        <taxon>Eukaryota</taxon>
        <taxon>Discoba</taxon>
        <taxon>Heterolobosea</taxon>
        <taxon>Tetramitia</taxon>
        <taxon>Eutetramitia</taxon>
        <taxon>Vahlkampfiidae</taxon>
        <taxon>Naegleria</taxon>
    </lineage>
</organism>
<dbReference type="EMBL" id="PYSW02000024">
    <property type="protein sequence ID" value="KAG2382209.1"/>
    <property type="molecule type" value="Genomic_DNA"/>
</dbReference>
<dbReference type="PANTHER" id="PTHR12069">
    <property type="entry name" value="DNA-DIRECTED RNA POLYMERASES III 80 KDA POLYPEPTIDE RNA POLYMERASE III SUBUNIT 5"/>
    <property type="match status" value="1"/>
</dbReference>
<evidence type="ECO:0000313" key="3">
    <source>
        <dbReference type="Proteomes" id="UP000816034"/>
    </source>
</evidence>
<reference evidence="2 3" key="1">
    <citation type="journal article" date="2018" name="BMC Genomics">
        <title>The genome of Naegleria lovaniensis, the basis for a comparative approach to unravel pathogenicity factors of the human pathogenic amoeba N. fowleri.</title>
        <authorList>
            <person name="Liechti N."/>
            <person name="Schurch N."/>
            <person name="Bruggmann R."/>
            <person name="Wittwer M."/>
        </authorList>
    </citation>
    <scope>NUCLEOTIDE SEQUENCE [LARGE SCALE GENOMIC DNA]</scope>
    <source>
        <strain evidence="2 3">ATCC 30569</strain>
    </source>
</reference>
<gene>
    <name evidence="2" type="ORF">C9374_005411</name>
</gene>
<dbReference type="AlphaFoldDB" id="A0AA88GNE2"/>
<sequence length="657" mass="75968">MLNDKQTASSSSNNNMMTQDDDDLQGLDIGPIAQSINTSSSHGTLHSFQNQPTNSTLDAEGDVTMTDQSGDEVIKRFEVYLSHKLSDKLYVLQYPMRPKENNYNLNQLKEVRFKPNHKKMEMEFEVNTRSEHFDSDTGQEYSSFSLSSTSVPVKANYAVGILRGNQLHLTPLWNMLQLRPSFQHINEGYSTGKTKVVRKKKTDEGTEGEGDEKAESNTTSQTTGTTNFRLQSDRKALERSYQFMKDQENSEKPVALAFYPPHDSRQHIENLFEQRDEPVKFNVPPTAYLKQLVQYREEDQSSMAQGSLGAIKKIKFGERQVYYALYLAKILPFAKIRELATRIRSDEELTSALQKYGVYVDGRWVLRSEFNEKIIKLKELDKNPWTLLKYPKTAAFREYLLYLFHTEKRVVRRNFVEKTGIEPEKAKQLLEEIAVKVKTDSQDIAAYWVLKYDVDHEFESEFRAFVAVTLKEMWKKRELEMKIMLESKFRDLSILLHETPKPGSRSGSSTNRPIQSVESELRNFLCDILKQWGVCSESYLKKRKNESSSRYIKQAKEEDFQNILDEISVEFNNARILKHKPEYTEQESRLRELVVKAFKDNKYTLTKQIVKDVYKKATGEEIVPSIFAKVMADLASSDATNRWHAKTGTEPLKPPGQ</sequence>
<dbReference type="InterPro" id="IPR006886">
    <property type="entry name" value="RNA_pol_III_Rpc5"/>
</dbReference>
<protein>
    <submittedName>
        <fullName evidence="2">Uncharacterized protein</fullName>
    </submittedName>
</protein>
<feature type="region of interest" description="Disordered" evidence="1">
    <location>
        <begin position="1"/>
        <end position="63"/>
    </location>
</feature>
<feature type="region of interest" description="Disordered" evidence="1">
    <location>
        <begin position="195"/>
        <end position="226"/>
    </location>
</feature>
<name>A0AA88GNE2_NAELO</name>
<keyword evidence="3" id="KW-1185">Reference proteome</keyword>
<dbReference type="GO" id="GO:0042797">
    <property type="term" value="P:tRNA transcription by RNA polymerase III"/>
    <property type="evidence" value="ECO:0007669"/>
    <property type="project" value="TreeGrafter"/>
</dbReference>
<proteinExistence type="predicted"/>
<dbReference type="GO" id="GO:0005666">
    <property type="term" value="C:RNA polymerase III complex"/>
    <property type="evidence" value="ECO:0007669"/>
    <property type="project" value="TreeGrafter"/>
</dbReference>
<feature type="compositionally biased region" description="Low complexity" evidence="1">
    <location>
        <begin position="216"/>
        <end position="226"/>
    </location>
</feature>
<feature type="compositionally biased region" description="Polar residues" evidence="1">
    <location>
        <begin position="34"/>
        <end position="57"/>
    </location>
</feature>
<dbReference type="Proteomes" id="UP000816034">
    <property type="component" value="Unassembled WGS sequence"/>
</dbReference>
<accession>A0AA88GNE2</accession>
<dbReference type="Pfam" id="PF04801">
    <property type="entry name" value="RPC5"/>
    <property type="match status" value="1"/>
</dbReference>
<evidence type="ECO:0000256" key="1">
    <source>
        <dbReference type="SAM" id="MobiDB-lite"/>
    </source>
</evidence>
<comment type="caution">
    <text evidence="2">The sequence shown here is derived from an EMBL/GenBank/DDBJ whole genome shotgun (WGS) entry which is preliminary data.</text>
</comment>
<dbReference type="PANTHER" id="PTHR12069:SF0">
    <property type="entry name" value="DNA-DIRECTED RNA POLYMERASE III SUBUNIT RPC5"/>
    <property type="match status" value="1"/>
</dbReference>
<evidence type="ECO:0000313" key="2">
    <source>
        <dbReference type="EMBL" id="KAG2382209.1"/>
    </source>
</evidence>